<dbReference type="Pfam" id="PF25597">
    <property type="entry name" value="SH3_retrovirus"/>
    <property type="match status" value="1"/>
</dbReference>
<dbReference type="InterPro" id="IPR057670">
    <property type="entry name" value="SH3_retrovirus"/>
</dbReference>
<dbReference type="InterPro" id="IPR001584">
    <property type="entry name" value="Integrase_cat-core"/>
</dbReference>
<sequence>MVIFCDMHCLIVQKSNFQMIGAAKQWNGLFYLQDSSDLDSHESSLNHVSPSLNFSDVTTIDNSMLWHLRLGHTSNKVLKHLSSKYNDIVFYCLQPCDTCHYAKQKKLPFPVSNCKSSRFFELIHVDIWGPVATTSIDGFKYFLSVVDDFSRFTWIHLIKTKFDVKFMLPSFIQLIENQFTLKLQRIRSDNGKEFSLNDFFSTKGIFHETSCVETPQQNGIVERKHQHLLNVSRALLFQANLPTCFWSFAVRHATHLINRLPTPFLKLKTPYELVYGHAPVLNTLKIFGCLAYANTISSGRTKFDKRASKCIFLGFKAGTKGYILYNLQNKSFFISRNVIFYENNFPYATNSLQLPNIDTTSSITDTSQFDSLIQFDTTDSPIPT</sequence>
<name>A0A151TYS5_CAJCA</name>
<evidence type="ECO:0000313" key="2">
    <source>
        <dbReference type="EMBL" id="KYP72197.1"/>
    </source>
</evidence>
<dbReference type="PANTHER" id="PTHR42648">
    <property type="entry name" value="TRANSPOSASE, PUTATIVE-RELATED"/>
    <property type="match status" value="1"/>
</dbReference>
<keyword evidence="3" id="KW-1185">Reference proteome</keyword>
<evidence type="ECO:0000313" key="3">
    <source>
        <dbReference type="Proteomes" id="UP000075243"/>
    </source>
</evidence>
<dbReference type="Pfam" id="PF00665">
    <property type="entry name" value="rve"/>
    <property type="match status" value="1"/>
</dbReference>
<dbReference type="PROSITE" id="PS50994">
    <property type="entry name" value="INTEGRASE"/>
    <property type="match status" value="1"/>
</dbReference>
<dbReference type="PANTHER" id="PTHR42648:SF31">
    <property type="entry name" value="RNA-DIRECTED DNA POLYMERASE"/>
    <property type="match status" value="1"/>
</dbReference>
<dbReference type="EMBL" id="CM003604">
    <property type="protein sequence ID" value="KYP72197.1"/>
    <property type="molecule type" value="Genomic_DNA"/>
</dbReference>
<dbReference type="GO" id="GO:0003676">
    <property type="term" value="F:nucleic acid binding"/>
    <property type="evidence" value="ECO:0007669"/>
    <property type="project" value="InterPro"/>
</dbReference>
<dbReference type="GO" id="GO:0015074">
    <property type="term" value="P:DNA integration"/>
    <property type="evidence" value="ECO:0007669"/>
    <property type="project" value="InterPro"/>
</dbReference>
<dbReference type="InterPro" id="IPR012337">
    <property type="entry name" value="RNaseH-like_sf"/>
</dbReference>
<dbReference type="Proteomes" id="UP000075243">
    <property type="component" value="Chromosome 2"/>
</dbReference>
<feature type="domain" description="Integrase catalytic" evidence="1">
    <location>
        <begin position="104"/>
        <end position="278"/>
    </location>
</feature>
<dbReference type="SUPFAM" id="SSF53098">
    <property type="entry name" value="Ribonuclease H-like"/>
    <property type="match status" value="1"/>
</dbReference>
<dbReference type="Gene3D" id="3.30.420.10">
    <property type="entry name" value="Ribonuclease H-like superfamily/Ribonuclease H"/>
    <property type="match status" value="1"/>
</dbReference>
<reference evidence="2 3" key="1">
    <citation type="journal article" date="2012" name="Nat. Biotechnol.">
        <title>Draft genome sequence of pigeonpea (Cajanus cajan), an orphan legume crop of resource-poor farmers.</title>
        <authorList>
            <person name="Varshney R.K."/>
            <person name="Chen W."/>
            <person name="Li Y."/>
            <person name="Bharti A.K."/>
            <person name="Saxena R.K."/>
            <person name="Schlueter J.A."/>
            <person name="Donoghue M.T."/>
            <person name="Azam S."/>
            <person name="Fan G."/>
            <person name="Whaley A.M."/>
            <person name="Farmer A.D."/>
            <person name="Sheridan J."/>
            <person name="Iwata A."/>
            <person name="Tuteja R."/>
            <person name="Penmetsa R.V."/>
            <person name="Wu W."/>
            <person name="Upadhyaya H.D."/>
            <person name="Yang S.P."/>
            <person name="Shah T."/>
            <person name="Saxena K.B."/>
            <person name="Michael T."/>
            <person name="McCombie W.R."/>
            <person name="Yang B."/>
            <person name="Zhang G."/>
            <person name="Yang H."/>
            <person name="Wang J."/>
            <person name="Spillane C."/>
            <person name="Cook D.R."/>
            <person name="May G.D."/>
            <person name="Xu X."/>
            <person name="Jackson S.A."/>
        </authorList>
    </citation>
    <scope>NUCLEOTIDE SEQUENCE [LARGE SCALE GENOMIC DNA]</scope>
    <source>
        <strain evidence="3">cv. Asha</strain>
    </source>
</reference>
<dbReference type="Pfam" id="PF13976">
    <property type="entry name" value="gag_pre-integrs"/>
    <property type="match status" value="1"/>
</dbReference>
<accession>A0A151TYS5</accession>
<dbReference type="InterPro" id="IPR039537">
    <property type="entry name" value="Retrotran_Ty1/copia-like"/>
</dbReference>
<dbReference type="Gramene" id="C.cajan_04663.t">
    <property type="protein sequence ID" value="C.cajan_04663.t.cds1"/>
    <property type="gene ID" value="C.cajan_04663"/>
</dbReference>
<gene>
    <name evidence="2" type="ORF">KK1_004783</name>
</gene>
<proteinExistence type="predicted"/>
<dbReference type="AlphaFoldDB" id="A0A151TYS5"/>
<evidence type="ECO:0000259" key="1">
    <source>
        <dbReference type="PROSITE" id="PS50994"/>
    </source>
</evidence>
<dbReference type="InterPro" id="IPR036397">
    <property type="entry name" value="RNaseH_sf"/>
</dbReference>
<organism evidence="2 3">
    <name type="scientific">Cajanus cajan</name>
    <name type="common">Pigeon pea</name>
    <name type="synonym">Cajanus indicus</name>
    <dbReference type="NCBI Taxonomy" id="3821"/>
    <lineage>
        <taxon>Eukaryota</taxon>
        <taxon>Viridiplantae</taxon>
        <taxon>Streptophyta</taxon>
        <taxon>Embryophyta</taxon>
        <taxon>Tracheophyta</taxon>
        <taxon>Spermatophyta</taxon>
        <taxon>Magnoliopsida</taxon>
        <taxon>eudicotyledons</taxon>
        <taxon>Gunneridae</taxon>
        <taxon>Pentapetalae</taxon>
        <taxon>rosids</taxon>
        <taxon>fabids</taxon>
        <taxon>Fabales</taxon>
        <taxon>Fabaceae</taxon>
        <taxon>Papilionoideae</taxon>
        <taxon>50 kb inversion clade</taxon>
        <taxon>NPAAA clade</taxon>
        <taxon>indigoferoid/millettioid clade</taxon>
        <taxon>Phaseoleae</taxon>
        <taxon>Cajanus</taxon>
    </lineage>
</organism>
<protein>
    <submittedName>
        <fullName evidence="2">Retrovirus-related Pol polyprotein from transposon TNT 1-94</fullName>
    </submittedName>
</protein>
<dbReference type="InterPro" id="IPR025724">
    <property type="entry name" value="GAG-pre-integrase_dom"/>
</dbReference>